<dbReference type="AlphaFoldDB" id="A0A0Q2UBY4"/>
<dbReference type="PANTHER" id="PTHR46766:SF1">
    <property type="entry name" value="GLUTAMINE-RICH PROTEIN 2"/>
    <property type="match status" value="1"/>
</dbReference>
<evidence type="ECO:0000313" key="4">
    <source>
        <dbReference type="EMBL" id="KQH78000.1"/>
    </source>
</evidence>
<comment type="caution">
    <text evidence="4">The sequence shown here is derived from an EMBL/GenBank/DDBJ whole genome shotgun (WGS) entry which is preliminary data.</text>
</comment>
<dbReference type="PANTHER" id="PTHR46766">
    <property type="entry name" value="GLUTAMINE-RICH PROTEIN 2"/>
    <property type="match status" value="1"/>
</dbReference>
<comment type="similarity">
    <text evidence="1">Belongs to the mycobacterial PPE family.</text>
</comment>
<dbReference type="InterPro" id="IPR000030">
    <property type="entry name" value="PPE_dom"/>
</dbReference>
<feature type="domain" description="PPE" evidence="2">
    <location>
        <begin position="3"/>
        <end position="164"/>
    </location>
</feature>
<dbReference type="SUPFAM" id="SSF140459">
    <property type="entry name" value="PE/PPE dimer-like"/>
    <property type="match status" value="1"/>
</dbReference>
<protein>
    <recommendedName>
        <fullName evidence="6">PPE family protein</fullName>
    </recommendedName>
</protein>
<reference evidence="4 5" key="1">
    <citation type="submission" date="2015-10" db="EMBL/GenBank/DDBJ databases">
        <title>Mycobacterium gordonae draft genome assembly.</title>
        <authorList>
            <person name="Ustinova V."/>
            <person name="Smirnova T."/>
            <person name="Blagodatskikh K."/>
            <person name="Varlamov D."/>
            <person name="Larionova E."/>
            <person name="Chernousova L."/>
        </authorList>
    </citation>
    <scope>NUCLEOTIDE SEQUENCE [LARGE SCALE GENOMIC DNA]</scope>
    <source>
        <strain evidence="4 5">CTRI 14-8773</strain>
    </source>
</reference>
<dbReference type="EMBL" id="LKTM01000257">
    <property type="protein sequence ID" value="KQH78000.1"/>
    <property type="molecule type" value="Genomic_DNA"/>
</dbReference>
<sequence>MFYAAFPPEINSGRMYSGPGAGPMLAAAAAWNGVAAELQSTAASLTGVVSSLTSGPWVGPSSAAMAAAATPYVTWVSATAAQAAQTANQATAAAAAYETAFAAHVPPEEIAANRAQLAALMATNLFGQNTAAIAATEAQYGEFWAQDALAMDNYAGSSAAASRVTPFTEPPQVVNAGGLVNQAAAAAQSAGTSGGTVAQSILAAGDPVSGLLQTLANLSTDYTATINGLLNGMFGPAGASTYTTLYSALKVPLGFTTQFNDIGLLINFPVSQFLKFGPHSAAALSELPKDALGGGLAAPHWGRGWLTGATSAPAANFGRGTLVGALTVPPSWAANTPAIRTVAAALSAAGPEAVPAAELGQGGLLSSMSLAGMTGAALGAGVPAPSGRTGTRSRLTPVKDLNDLKSPEMLKRMVAQISERPDSVQHHTVDQEGLDSLLEQLAKKPGIHAVHLSKGDKAVVPSDAQLG</sequence>
<dbReference type="OrthoDB" id="4752901at2"/>
<proteinExistence type="inferred from homology"/>
<dbReference type="Pfam" id="PF12484">
    <property type="entry name" value="PPE-SVP"/>
    <property type="match status" value="1"/>
</dbReference>
<name>A0A0Q2UBY4_MYCGO</name>
<dbReference type="Gene3D" id="1.20.1260.20">
    <property type="entry name" value="PPE superfamily"/>
    <property type="match status" value="1"/>
</dbReference>
<dbReference type="RefSeq" id="WP_055579126.1">
    <property type="nucleotide sequence ID" value="NZ_LKTM01000257.1"/>
</dbReference>
<dbReference type="InterPro" id="IPR038332">
    <property type="entry name" value="PPE_sf"/>
</dbReference>
<evidence type="ECO:0000256" key="1">
    <source>
        <dbReference type="ARBA" id="ARBA00010652"/>
    </source>
</evidence>
<evidence type="ECO:0000313" key="5">
    <source>
        <dbReference type="Proteomes" id="UP000051677"/>
    </source>
</evidence>
<dbReference type="GO" id="GO:0052572">
    <property type="term" value="P:response to host immune response"/>
    <property type="evidence" value="ECO:0007669"/>
    <property type="project" value="TreeGrafter"/>
</dbReference>
<accession>A0A0Q2UBY4</accession>
<evidence type="ECO:0000259" key="3">
    <source>
        <dbReference type="Pfam" id="PF12484"/>
    </source>
</evidence>
<dbReference type="STRING" id="1778.A9W97_09385"/>
<dbReference type="Pfam" id="PF00823">
    <property type="entry name" value="PPE"/>
    <property type="match status" value="1"/>
</dbReference>
<gene>
    <name evidence="4" type="ORF">AO501_15330</name>
</gene>
<organism evidence="4 5">
    <name type="scientific">Mycobacterium gordonae</name>
    <dbReference type="NCBI Taxonomy" id="1778"/>
    <lineage>
        <taxon>Bacteria</taxon>
        <taxon>Bacillati</taxon>
        <taxon>Actinomycetota</taxon>
        <taxon>Actinomycetes</taxon>
        <taxon>Mycobacteriales</taxon>
        <taxon>Mycobacteriaceae</taxon>
        <taxon>Mycobacterium</taxon>
    </lineage>
</organism>
<dbReference type="Proteomes" id="UP000051677">
    <property type="component" value="Unassembled WGS sequence"/>
</dbReference>
<feature type="domain" description="PPE family C-terminal" evidence="3">
    <location>
        <begin position="314"/>
        <end position="383"/>
    </location>
</feature>
<evidence type="ECO:0008006" key="6">
    <source>
        <dbReference type="Google" id="ProtNLM"/>
    </source>
</evidence>
<dbReference type="FunFam" id="1.20.1260.20:FF:000001">
    <property type="entry name" value="PPE family protein PPE41"/>
    <property type="match status" value="1"/>
</dbReference>
<dbReference type="InterPro" id="IPR022171">
    <property type="entry name" value="PPE_C"/>
</dbReference>
<evidence type="ECO:0000259" key="2">
    <source>
        <dbReference type="Pfam" id="PF00823"/>
    </source>
</evidence>